<dbReference type="InterPro" id="IPR012795">
    <property type="entry name" value="tRNA_Ile_lys_synt_N"/>
</dbReference>
<organism evidence="10 11">
    <name type="scientific">Vescimonas fastidiosa</name>
    <dbReference type="NCBI Taxonomy" id="2714353"/>
    <lineage>
        <taxon>Bacteria</taxon>
        <taxon>Bacillati</taxon>
        <taxon>Bacillota</taxon>
        <taxon>Clostridia</taxon>
        <taxon>Eubacteriales</taxon>
        <taxon>Oscillospiraceae</taxon>
        <taxon>Vescimonas</taxon>
    </lineage>
</organism>
<dbReference type="PANTHER" id="PTHR43033:SF1">
    <property type="entry name" value="TRNA(ILE)-LYSIDINE SYNTHASE-RELATED"/>
    <property type="match status" value="1"/>
</dbReference>
<dbReference type="AlphaFoldDB" id="A0A810Q1G3"/>
<dbReference type="Pfam" id="PF11734">
    <property type="entry name" value="TilS_C"/>
    <property type="match status" value="1"/>
</dbReference>
<dbReference type="Gene3D" id="3.40.50.620">
    <property type="entry name" value="HUPs"/>
    <property type="match status" value="1"/>
</dbReference>
<comment type="subcellular location">
    <subcellularLocation>
        <location evidence="1 8">Cytoplasm</location>
    </subcellularLocation>
</comment>
<evidence type="ECO:0000256" key="7">
    <source>
        <dbReference type="ARBA" id="ARBA00048539"/>
    </source>
</evidence>
<dbReference type="EMBL" id="AP023416">
    <property type="protein sequence ID" value="BCK79676.1"/>
    <property type="molecule type" value="Genomic_DNA"/>
</dbReference>
<dbReference type="GO" id="GO:0005737">
    <property type="term" value="C:cytoplasm"/>
    <property type="evidence" value="ECO:0007669"/>
    <property type="project" value="UniProtKB-SubCell"/>
</dbReference>
<dbReference type="EC" id="6.3.4.19" evidence="8"/>
<dbReference type="InterPro" id="IPR011063">
    <property type="entry name" value="TilS/TtcA_N"/>
</dbReference>
<dbReference type="GO" id="GO:0006400">
    <property type="term" value="P:tRNA modification"/>
    <property type="evidence" value="ECO:0007669"/>
    <property type="project" value="UniProtKB-UniRule"/>
</dbReference>
<dbReference type="NCBIfam" id="TIGR02432">
    <property type="entry name" value="lysidine_TilS_N"/>
    <property type="match status" value="1"/>
</dbReference>
<dbReference type="GO" id="GO:0032267">
    <property type="term" value="F:tRNA(Ile)-lysidine synthase activity"/>
    <property type="evidence" value="ECO:0007669"/>
    <property type="project" value="UniProtKB-EC"/>
</dbReference>
<evidence type="ECO:0000256" key="8">
    <source>
        <dbReference type="HAMAP-Rule" id="MF_01161"/>
    </source>
</evidence>
<gene>
    <name evidence="8 10" type="primary">tilS</name>
    <name evidence="10" type="ORF">MM35RIKEN_18680</name>
</gene>
<feature type="domain" description="Lysidine-tRNA(Ile) synthetase C-terminal" evidence="9">
    <location>
        <begin position="350"/>
        <end position="422"/>
    </location>
</feature>
<evidence type="ECO:0000256" key="6">
    <source>
        <dbReference type="ARBA" id="ARBA00022840"/>
    </source>
</evidence>
<evidence type="ECO:0000256" key="5">
    <source>
        <dbReference type="ARBA" id="ARBA00022741"/>
    </source>
</evidence>
<dbReference type="HAMAP" id="MF_01161">
    <property type="entry name" value="tRNA_Ile_lys_synt"/>
    <property type="match status" value="1"/>
</dbReference>
<keyword evidence="2 8" id="KW-0963">Cytoplasm</keyword>
<dbReference type="SUPFAM" id="SSF82829">
    <property type="entry name" value="MesJ substrate recognition domain-like"/>
    <property type="match status" value="1"/>
</dbReference>
<keyword evidence="10" id="KW-0614">Plasmid</keyword>
<evidence type="ECO:0000256" key="3">
    <source>
        <dbReference type="ARBA" id="ARBA00022598"/>
    </source>
</evidence>
<keyword evidence="5 8" id="KW-0547">Nucleotide-binding</keyword>
<feature type="binding site" evidence="8">
    <location>
        <begin position="14"/>
        <end position="19"/>
    </location>
    <ligand>
        <name>ATP</name>
        <dbReference type="ChEBI" id="CHEBI:30616"/>
    </ligand>
</feature>
<comment type="function">
    <text evidence="8">Ligates lysine onto the cytidine present at position 34 of the AUA codon-specific tRNA(Ile) that contains the anticodon CAU, in an ATP-dependent manner. Cytidine is converted to lysidine, thus changing the amino acid specificity of the tRNA from methionine to isoleucine.</text>
</comment>
<evidence type="ECO:0000313" key="10">
    <source>
        <dbReference type="EMBL" id="BCK79676.1"/>
    </source>
</evidence>
<dbReference type="InterPro" id="IPR014729">
    <property type="entry name" value="Rossmann-like_a/b/a_fold"/>
</dbReference>
<dbReference type="Gene3D" id="1.20.59.20">
    <property type="match status" value="1"/>
</dbReference>
<dbReference type="SUPFAM" id="SSF56037">
    <property type="entry name" value="PheT/TilS domain"/>
    <property type="match status" value="1"/>
</dbReference>
<comment type="catalytic activity">
    <reaction evidence="7 8">
        <text>cytidine(34) in tRNA(Ile2) + L-lysine + ATP = lysidine(34) in tRNA(Ile2) + AMP + diphosphate + H(+)</text>
        <dbReference type="Rhea" id="RHEA:43744"/>
        <dbReference type="Rhea" id="RHEA-COMP:10625"/>
        <dbReference type="Rhea" id="RHEA-COMP:10670"/>
        <dbReference type="ChEBI" id="CHEBI:15378"/>
        <dbReference type="ChEBI" id="CHEBI:30616"/>
        <dbReference type="ChEBI" id="CHEBI:32551"/>
        <dbReference type="ChEBI" id="CHEBI:33019"/>
        <dbReference type="ChEBI" id="CHEBI:82748"/>
        <dbReference type="ChEBI" id="CHEBI:83665"/>
        <dbReference type="ChEBI" id="CHEBI:456215"/>
        <dbReference type="EC" id="6.3.4.19"/>
    </reaction>
</comment>
<evidence type="ECO:0000313" key="11">
    <source>
        <dbReference type="Proteomes" id="UP000681343"/>
    </source>
</evidence>
<accession>A0A810Q1G3</accession>
<dbReference type="Proteomes" id="UP000681343">
    <property type="component" value="Plasmid pMM35_01"/>
</dbReference>
<sequence length="435" mass="48265">MLPPPGGRILCAVSGGRDSMCLLHYLWTLGRRENFSVAAVHMNHGQRETAQRDVLFVQDFCRERGIPCVTEQVSVPEKAKEWGVGIEEAGRRLRYETFRRAAELTCADRIATAHHAADQAETVLLNLLRGTGPEGLAGIPPVRGEIIRPLLETSRQEIEAYLEQHGIDHVEDETNGDRSLTRNRLRLDIMPLLRELYPGAEGSICRTAEILRREEECWRELVERALPERGTEMERRVLLELPYALRLRALRALVERTAVGRKDYGAAHYEAMERLAHGPGGLLHLPGGVVALCRGEKFSLEKEDRAPETVALLPGVTRWGGYTVLLEKSEHPVSGGNALVLDADKITGGLTLGPCRPGDGLYLPEGRGRRSVKRLCLDRGLDPVERDRLPAVYAGGRLAAVWPLGTDREFLPRETGGMRIIITIERETSGGQNDG</sequence>
<proteinExistence type="inferred from homology"/>
<keyword evidence="11" id="KW-1185">Reference proteome</keyword>
<evidence type="ECO:0000256" key="4">
    <source>
        <dbReference type="ARBA" id="ARBA00022694"/>
    </source>
</evidence>
<geneLocation type="plasmid" evidence="10 11">
    <name>pMM35_01</name>
</geneLocation>
<dbReference type="CDD" id="cd01992">
    <property type="entry name" value="TilS_N"/>
    <property type="match status" value="1"/>
</dbReference>
<dbReference type="NCBIfam" id="TIGR02433">
    <property type="entry name" value="lysidine_TilS_C"/>
    <property type="match status" value="1"/>
</dbReference>
<dbReference type="InterPro" id="IPR012796">
    <property type="entry name" value="Lysidine-tRNA-synth_C"/>
</dbReference>
<keyword evidence="6 8" id="KW-0067">ATP-binding</keyword>
<comment type="similarity">
    <text evidence="8">Belongs to the tRNA(Ile)-lysidine synthase family.</text>
</comment>
<protein>
    <recommendedName>
        <fullName evidence="8">tRNA(Ile)-lysidine synthase</fullName>
        <ecNumber evidence="8">6.3.4.19</ecNumber>
    </recommendedName>
    <alternativeName>
        <fullName evidence="8">tRNA(Ile)-2-lysyl-cytidine synthase</fullName>
    </alternativeName>
    <alternativeName>
        <fullName evidence="8">tRNA(Ile)-lysidine synthetase</fullName>
    </alternativeName>
</protein>
<evidence type="ECO:0000256" key="1">
    <source>
        <dbReference type="ARBA" id="ARBA00004496"/>
    </source>
</evidence>
<dbReference type="PANTHER" id="PTHR43033">
    <property type="entry name" value="TRNA(ILE)-LYSIDINE SYNTHASE-RELATED"/>
    <property type="match status" value="1"/>
</dbReference>
<dbReference type="Pfam" id="PF01171">
    <property type="entry name" value="ATP_bind_3"/>
    <property type="match status" value="1"/>
</dbReference>
<evidence type="ECO:0000256" key="2">
    <source>
        <dbReference type="ARBA" id="ARBA00022490"/>
    </source>
</evidence>
<reference evidence="10" key="1">
    <citation type="submission" date="2020-09" db="EMBL/GenBank/DDBJ databases">
        <title>New species isolated from human feces.</title>
        <authorList>
            <person name="Kitahara M."/>
            <person name="Shigeno Y."/>
            <person name="Shime M."/>
            <person name="Matsumoto Y."/>
            <person name="Nakamura S."/>
            <person name="Motooka D."/>
            <person name="Fukuoka S."/>
            <person name="Nishikawa H."/>
            <person name="Benno Y."/>
        </authorList>
    </citation>
    <scope>NUCLEOTIDE SEQUENCE</scope>
    <source>
        <strain evidence="10">MM35</strain>
        <plasmid evidence="10">pMM35_01</plasmid>
    </source>
</reference>
<comment type="domain">
    <text evidence="8">The N-terminal region contains the highly conserved SGGXDS motif, predicted to be a P-loop motif involved in ATP binding.</text>
</comment>
<dbReference type="InterPro" id="IPR012094">
    <property type="entry name" value="tRNA_Ile_lys_synt"/>
</dbReference>
<evidence type="ECO:0000259" key="9">
    <source>
        <dbReference type="SMART" id="SM00977"/>
    </source>
</evidence>
<dbReference type="KEGG" id="vfa:MM35RIKEN_18680"/>
<dbReference type="SUPFAM" id="SSF52402">
    <property type="entry name" value="Adenine nucleotide alpha hydrolases-like"/>
    <property type="match status" value="1"/>
</dbReference>
<dbReference type="GO" id="GO:0005524">
    <property type="term" value="F:ATP binding"/>
    <property type="evidence" value="ECO:0007669"/>
    <property type="project" value="UniProtKB-UniRule"/>
</dbReference>
<dbReference type="SMART" id="SM00977">
    <property type="entry name" value="TilS_C"/>
    <property type="match status" value="1"/>
</dbReference>
<keyword evidence="4 8" id="KW-0819">tRNA processing</keyword>
<name>A0A810Q1G3_9FIRM</name>
<keyword evidence="3 8" id="KW-0436">Ligase</keyword>